<sequence length="493" mass="57340">MNQNKILPYEGCEFESKDVNKTKNLRSKWEQLNRTDWYDCTREIWTVRSYAEPLIFCVHSQQIENLYTTFNLAVLEAERKVSQCDFRSLSKDYDSKQVIRKSNLKETNSWKPSWKKNDESSRSFIPSVNMKIKSFSTAKIDSFRPHLSGHVPMSSCNELSKAIGMESSCASVIWELANQMSRFFLSSGCKKQFENLCGVDCLSTEKITSFSIGHHLVEKLWKRYSATLNKRNTMHKKEWIHLDSMNLSGDAYKYVKAIYENADSAQREEFSESIFKLLLRYHTICDPEEFSGIGLQSAVPSQFLALLREYFEVECECFASPFNSALNSYYSAFYDTDNDFGSYGSFFADDVKLDSGSYEANPPFDEFVIDRMADRFLQFLREASGPLSFAIVVPDWDNAECLYLEKLLSNEFFQDTFVALPKKHFFISGVFDGELSRQTTLKLIPKSPNRFILLQNEIARSKWPCSAEKMLKLRKAWMLQEEQPRHSHLKWRE</sequence>
<organism evidence="2 3">
    <name type="scientific">Cardiosporidium cionae</name>
    <dbReference type="NCBI Taxonomy" id="476202"/>
    <lineage>
        <taxon>Eukaryota</taxon>
        <taxon>Sar</taxon>
        <taxon>Alveolata</taxon>
        <taxon>Apicomplexa</taxon>
        <taxon>Aconoidasida</taxon>
        <taxon>Nephromycida</taxon>
        <taxon>Cardiosporidium</taxon>
    </lineage>
</organism>
<protein>
    <recommendedName>
        <fullName evidence="1">PCIF1 WW domain-containing protein</fullName>
    </recommendedName>
</protein>
<keyword evidence="3" id="KW-1185">Reference proteome</keyword>
<name>A0ABQ7JAJ2_9APIC</name>
<dbReference type="PANTHER" id="PTHR21727">
    <property type="entry name" value="PHOSPHORYLATED CTD INTERACTING FACTOR 1"/>
    <property type="match status" value="1"/>
</dbReference>
<evidence type="ECO:0000313" key="2">
    <source>
        <dbReference type="EMBL" id="KAF8820949.1"/>
    </source>
</evidence>
<comment type="caution">
    <text evidence="2">The sequence shown here is derived from an EMBL/GenBank/DDBJ whole genome shotgun (WGS) entry which is preliminary data.</text>
</comment>
<feature type="domain" description="PCIF1 WW" evidence="1">
    <location>
        <begin position="258"/>
        <end position="429"/>
    </location>
</feature>
<dbReference type="Pfam" id="PF12237">
    <property type="entry name" value="PCIF1_WW"/>
    <property type="match status" value="1"/>
</dbReference>
<dbReference type="InterPro" id="IPR022035">
    <property type="entry name" value="PCIF1_WW"/>
</dbReference>
<evidence type="ECO:0000313" key="3">
    <source>
        <dbReference type="Proteomes" id="UP000823046"/>
    </source>
</evidence>
<evidence type="ECO:0000259" key="1">
    <source>
        <dbReference type="Pfam" id="PF12237"/>
    </source>
</evidence>
<accession>A0ABQ7JAJ2</accession>
<proteinExistence type="predicted"/>
<dbReference type="PANTHER" id="PTHR21727:SF0">
    <property type="entry name" value="MRNA (2'-O-METHYLADENOSINE-N(6)-)-METHYLTRANSFERASE"/>
    <property type="match status" value="1"/>
</dbReference>
<dbReference type="InterPro" id="IPR039881">
    <property type="entry name" value="PCIF1-like"/>
</dbReference>
<reference evidence="2 3" key="1">
    <citation type="journal article" date="2020" name="bioRxiv">
        <title>Metabolic contributions of an alphaproteobacterial endosymbiont in the apicomplexan Cardiosporidium cionae.</title>
        <authorList>
            <person name="Hunter E.S."/>
            <person name="Paight C.J."/>
            <person name="Lane C.E."/>
        </authorList>
    </citation>
    <scope>NUCLEOTIDE SEQUENCE [LARGE SCALE GENOMIC DNA]</scope>
    <source>
        <strain evidence="2">ESH_2018</strain>
    </source>
</reference>
<dbReference type="EMBL" id="JADAQX010000266">
    <property type="protein sequence ID" value="KAF8820949.1"/>
    <property type="molecule type" value="Genomic_DNA"/>
</dbReference>
<gene>
    <name evidence="2" type="ORF">IE077_002628</name>
</gene>
<dbReference type="Proteomes" id="UP000823046">
    <property type="component" value="Unassembled WGS sequence"/>
</dbReference>